<feature type="chain" id="PRO_5043396321" description="Ig-like domain-containing protein" evidence="1">
    <location>
        <begin position="20"/>
        <end position="373"/>
    </location>
</feature>
<evidence type="ECO:0000313" key="4">
    <source>
        <dbReference type="Proteomes" id="UP001445076"/>
    </source>
</evidence>
<dbReference type="AlphaFoldDB" id="A0AAW0XS91"/>
<accession>A0AAW0XS91</accession>
<evidence type="ECO:0000256" key="1">
    <source>
        <dbReference type="SAM" id="SignalP"/>
    </source>
</evidence>
<evidence type="ECO:0000313" key="3">
    <source>
        <dbReference type="EMBL" id="KAK8742495.1"/>
    </source>
</evidence>
<feature type="domain" description="Ig-like" evidence="2">
    <location>
        <begin position="42"/>
        <end position="134"/>
    </location>
</feature>
<dbReference type="EMBL" id="JARKIK010000028">
    <property type="protein sequence ID" value="KAK8742495.1"/>
    <property type="molecule type" value="Genomic_DNA"/>
</dbReference>
<reference evidence="3 4" key="1">
    <citation type="journal article" date="2024" name="BMC Genomics">
        <title>Genome assembly of redclaw crayfish (Cherax quadricarinatus) provides insights into its immune adaptation and hypoxia tolerance.</title>
        <authorList>
            <person name="Liu Z."/>
            <person name="Zheng J."/>
            <person name="Li H."/>
            <person name="Fang K."/>
            <person name="Wang S."/>
            <person name="He J."/>
            <person name="Zhou D."/>
            <person name="Weng S."/>
            <person name="Chi M."/>
            <person name="Gu Z."/>
            <person name="He J."/>
            <person name="Li F."/>
            <person name="Wang M."/>
        </authorList>
    </citation>
    <scope>NUCLEOTIDE SEQUENCE [LARGE SCALE GENOMIC DNA]</scope>
    <source>
        <strain evidence="3">ZL_2023a</strain>
    </source>
</reference>
<protein>
    <recommendedName>
        <fullName evidence="2">Ig-like domain-containing protein</fullName>
    </recommendedName>
</protein>
<feature type="signal peptide" evidence="1">
    <location>
        <begin position="1"/>
        <end position="19"/>
    </location>
</feature>
<name>A0AAW0XS91_CHEQU</name>
<gene>
    <name evidence="3" type="ORF">OTU49_001916</name>
</gene>
<proteinExistence type="predicted"/>
<dbReference type="InterPro" id="IPR007110">
    <property type="entry name" value="Ig-like_dom"/>
</dbReference>
<keyword evidence="4" id="KW-1185">Reference proteome</keyword>
<dbReference type="Proteomes" id="UP001445076">
    <property type="component" value="Unassembled WGS sequence"/>
</dbReference>
<dbReference type="PROSITE" id="PS50835">
    <property type="entry name" value="IG_LIKE"/>
    <property type="match status" value="1"/>
</dbReference>
<organism evidence="3 4">
    <name type="scientific">Cherax quadricarinatus</name>
    <name type="common">Australian red claw crayfish</name>
    <dbReference type="NCBI Taxonomy" id="27406"/>
    <lineage>
        <taxon>Eukaryota</taxon>
        <taxon>Metazoa</taxon>
        <taxon>Ecdysozoa</taxon>
        <taxon>Arthropoda</taxon>
        <taxon>Crustacea</taxon>
        <taxon>Multicrustacea</taxon>
        <taxon>Malacostraca</taxon>
        <taxon>Eumalacostraca</taxon>
        <taxon>Eucarida</taxon>
        <taxon>Decapoda</taxon>
        <taxon>Pleocyemata</taxon>
        <taxon>Astacidea</taxon>
        <taxon>Parastacoidea</taxon>
        <taxon>Parastacidae</taxon>
        <taxon>Cherax</taxon>
    </lineage>
</organism>
<sequence>TGFTAVFLMVLTVFTSCTSGRVRVRGIFLTKGGQQQHYMNLGADDLNYQLECRIEGSTSHIVNVTWTLDNWGVVYTWVAATRSVTVNLPLKEHVKVPWEGVEVGPDIHFISPDVSMRGLYKCSVYHTSTDVMVNPVWDEYDLQMYAFFQGEYNISASVEKCTMYWSFSTPRMYPRPEVHCGFWNRTGHLVKELRGGLVFHQDVNYVWYVYARNTPVQVADIPRGTSFHCSTQVSIANYTKHTHLDEESIAQLLHDRVNDEGCPALPTLRNHMDVILVGCRYNCRGECHQYSSKPVIAEYRCDPGYWSYWETKNIVVRRWSLRVTCYDSRRIWVSEDGTKPLDLPYCIYSGSAVVLPCSVQLLVVVAILSWQLT</sequence>
<feature type="non-terminal residue" evidence="3">
    <location>
        <position position="1"/>
    </location>
</feature>
<evidence type="ECO:0000259" key="2">
    <source>
        <dbReference type="PROSITE" id="PS50835"/>
    </source>
</evidence>
<comment type="caution">
    <text evidence="3">The sequence shown here is derived from an EMBL/GenBank/DDBJ whole genome shotgun (WGS) entry which is preliminary data.</text>
</comment>
<keyword evidence="1" id="KW-0732">Signal</keyword>